<name>A0AAD9Q332_ACRCE</name>
<keyword evidence="4" id="KW-1185">Reference proteome</keyword>
<reference evidence="3" key="1">
    <citation type="journal article" date="2023" name="G3 (Bethesda)">
        <title>Whole genome assembly and annotation of the endangered Caribbean coral Acropora cervicornis.</title>
        <authorList>
            <person name="Selwyn J.D."/>
            <person name="Vollmer S.V."/>
        </authorList>
    </citation>
    <scope>NUCLEOTIDE SEQUENCE</scope>
    <source>
        <strain evidence="3">K2</strain>
    </source>
</reference>
<dbReference type="EMBL" id="JARQWQ010000075">
    <property type="protein sequence ID" value="KAK2553738.1"/>
    <property type="molecule type" value="Genomic_DNA"/>
</dbReference>
<reference evidence="3" key="2">
    <citation type="journal article" date="2023" name="Science">
        <title>Genomic signatures of disease resistance in endangered staghorn corals.</title>
        <authorList>
            <person name="Vollmer S.V."/>
            <person name="Selwyn J.D."/>
            <person name="Despard B.A."/>
            <person name="Roesel C.L."/>
        </authorList>
    </citation>
    <scope>NUCLEOTIDE SEQUENCE</scope>
    <source>
        <strain evidence="3">K2</strain>
    </source>
</reference>
<dbReference type="Proteomes" id="UP001249851">
    <property type="component" value="Unassembled WGS sequence"/>
</dbReference>
<dbReference type="Gene3D" id="4.10.280.10">
    <property type="entry name" value="Helix-loop-helix DNA-binding domain"/>
    <property type="match status" value="2"/>
</dbReference>
<feature type="domain" description="BHLH" evidence="2">
    <location>
        <begin position="27"/>
        <end position="79"/>
    </location>
</feature>
<dbReference type="AlphaFoldDB" id="A0AAD9Q332"/>
<dbReference type="InterPro" id="IPR011598">
    <property type="entry name" value="bHLH_dom"/>
</dbReference>
<sequence>MGKLSHTPIVANSEQQTTRKRRKGSSETPSANALRERVRAQNMKKAYLKLQKTLPQVPPDTKLPRLNILLLAIDYISHLRCVLRSEAKPKRSLPNLRNKSGMLRPFIEAARICVMESSHDFSADFDLLCTENREFLYERGEGALQTNVNPNLVWQVDKPLEYDKLADTERQTATWKEVKDPPTKKRKRNSAKDKLRTEAEQNAYKKLKQIVPSLRESKRVTKLETIRQACLYIEKLQETLTGIRS</sequence>
<evidence type="ECO:0000313" key="4">
    <source>
        <dbReference type="Proteomes" id="UP001249851"/>
    </source>
</evidence>
<dbReference type="GO" id="GO:0000977">
    <property type="term" value="F:RNA polymerase II transcription regulatory region sequence-specific DNA binding"/>
    <property type="evidence" value="ECO:0007669"/>
    <property type="project" value="TreeGrafter"/>
</dbReference>
<dbReference type="InterPro" id="IPR050283">
    <property type="entry name" value="E-box_TF_Regulators"/>
</dbReference>
<comment type="caution">
    <text evidence="3">The sequence shown here is derived from an EMBL/GenBank/DDBJ whole genome shotgun (WGS) entry which is preliminary data.</text>
</comment>
<dbReference type="PROSITE" id="PS50888">
    <property type="entry name" value="BHLH"/>
    <property type="match status" value="2"/>
</dbReference>
<dbReference type="Pfam" id="PF00010">
    <property type="entry name" value="HLH"/>
    <property type="match status" value="2"/>
</dbReference>
<dbReference type="GO" id="GO:0032502">
    <property type="term" value="P:developmental process"/>
    <property type="evidence" value="ECO:0007669"/>
    <property type="project" value="TreeGrafter"/>
</dbReference>
<evidence type="ECO:0000256" key="1">
    <source>
        <dbReference type="SAM" id="MobiDB-lite"/>
    </source>
</evidence>
<evidence type="ECO:0000313" key="3">
    <source>
        <dbReference type="EMBL" id="KAK2553738.1"/>
    </source>
</evidence>
<proteinExistence type="predicted"/>
<evidence type="ECO:0000259" key="2">
    <source>
        <dbReference type="PROSITE" id="PS50888"/>
    </source>
</evidence>
<organism evidence="3 4">
    <name type="scientific">Acropora cervicornis</name>
    <name type="common">Staghorn coral</name>
    <dbReference type="NCBI Taxonomy" id="6130"/>
    <lineage>
        <taxon>Eukaryota</taxon>
        <taxon>Metazoa</taxon>
        <taxon>Cnidaria</taxon>
        <taxon>Anthozoa</taxon>
        <taxon>Hexacorallia</taxon>
        <taxon>Scleractinia</taxon>
        <taxon>Astrocoeniina</taxon>
        <taxon>Acroporidae</taxon>
        <taxon>Acropora</taxon>
    </lineage>
</organism>
<protein>
    <submittedName>
        <fullName evidence="3">Transcription factor 24</fullName>
    </submittedName>
</protein>
<gene>
    <name evidence="3" type="ORF">P5673_024968</name>
</gene>
<feature type="compositionally biased region" description="Basic and acidic residues" evidence="1">
    <location>
        <begin position="173"/>
        <end position="183"/>
    </location>
</feature>
<dbReference type="PANTHER" id="PTHR23349:SF111">
    <property type="entry name" value="BHLH DOMAIN-CONTAINING PROTEIN"/>
    <property type="match status" value="1"/>
</dbReference>
<dbReference type="GO" id="GO:0000981">
    <property type="term" value="F:DNA-binding transcription factor activity, RNA polymerase II-specific"/>
    <property type="evidence" value="ECO:0007669"/>
    <property type="project" value="TreeGrafter"/>
</dbReference>
<accession>A0AAD9Q332</accession>
<dbReference type="GO" id="GO:0046983">
    <property type="term" value="F:protein dimerization activity"/>
    <property type="evidence" value="ECO:0007669"/>
    <property type="project" value="InterPro"/>
</dbReference>
<feature type="region of interest" description="Disordered" evidence="1">
    <location>
        <begin position="1"/>
        <end position="32"/>
    </location>
</feature>
<dbReference type="SUPFAM" id="SSF47459">
    <property type="entry name" value="HLH, helix-loop-helix DNA-binding domain"/>
    <property type="match status" value="2"/>
</dbReference>
<dbReference type="SMART" id="SM00353">
    <property type="entry name" value="HLH"/>
    <property type="match status" value="2"/>
</dbReference>
<feature type="region of interest" description="Disordered" evidence="1">
    <location>
        <begin position="173"/>
        <end position="196"/>
    </location>
</feature>
<dbReference type="PANTHER" id="PTHR23349">
    <property type="entry name" value="BASIC HELIX-LOOP-HELIX TRANSCRIPTION FACTOR, TWIST"/>
    <property type="match status" value="1"/>
</dbReference>
<feature type="domain" description="BHLH" evidence="2">
    <location>
        <begin position="184"/>
        <end position="236"/>
    </location>
</feature>
<dbReference type="InterPro" id="IPR036638">
    <property type="entry name" value="HLH_DNA-bd_sf"/>
</dbReference>